<dbReference type="PANTHER" id="PTHR48104:SF30">
    <property type="entry name" value="METACASPASE-1"/>
    <property type="match status" value="1"/>
</dbReference>
<comment type="caution">
    <text evidence="3">The sequence shown here is derived from an EMBL/GenBank/DDBJ whole genome shotgun (WGS) entry which is preliminary data.</text>
</comment>
<dbReference type="InterPro" id="IPR050452">
    <property type="entry name" value="Metacaspase"/>
</dbReference>
<evidence type="ECO:0000259" key="2">
    <source>
        <dbReference type="Pfam" id="PF00656"/>
    </source>
</evidence>
<evidence type="ECO:0000256" key="1">
    <source>
        <dbReference type="ARBA" id="ARBA00009005"/>
    </source>
</evidence>
<feature type="domain" description="Peptidase C14 caspase" evidence="2">
    <location>
        <begin position="3"/>
        <end position="288"/>
    </location>
</feature>
<dbReference type="AlphaFoldDB" id="A0A8K0W0G7"/>
<evidence type="ECO:0000313" key="3">
    <source>
        <dbReference type="EMBL" id="KAH7089884.1"/>
    </source>
</evidence>
<dbReference type="GO" id="GO:0005737">
    <property type="term" value="C:cytoplasm"/>
    <property type="evidence" value="ECO:0007669"/>
    <property type="project" value="TreeGrafter"/>
</dbReference>
<gene>
    <name evidence="3" type="ORF">FB567DRAFT_312682</name>
</gene>
<dbReference type="Pfam" id="PF00656">
    <property type="entry name" value="Peptidase_C14"/>
    <property type="match status" value="1"/>
</dbReference>
<dbReference type="InterPro" id="IPR011600">
    <property type="entry name" value="Pept_C14_caspase"/>
</dbReference>
<reference evidence="3" key="1">
    <citation type="journal article" date="2021" name="Nat. Commun.">
        <title>Genetic determinants of endophytism in the Arabidopsis root mycobiome.</title>
        <authorList>
            <person name="Mesny F."/>
            <person name="Miyauchi S."/>
            <person name="Thiergart T."/>
            <person name="Pickel B."/>
            <person name="Atanasova L."/>
            <person name="Karlsson M."/>
            <person name="Huettel B."/>
            <person name="Barry K.W."/>
            <person name="Haridas S."/>
            <person name="Chen C."/>
            <person name="Bauer D."/>
            <person name="Andreopoulos W."/>
            <person name="Pangilinan J."/>
            <person name="LaButti K."/>
            <person name="Riley R."/>
            <person name="Lipzen A."/>
            <person name="Clum A."/>
            <person name="Drula E."/>
            <person name="Henrissat B."/>
            <person name="Kohler A."/>
            <person name="Grigoriev I.V."/>
            <person name="Martin F.M."/>
            <person name="Hacquard S."/>
        </authorList>
    </citation>
    <scope>NUCLEOTIDE SEQUENCE</scope>
    <source>
        <strain evidence="3">MPI-SDFR-AT-0120</strain>
    </source>
</reference>
<evidence type="ECO:0000313" key="4">
    <source>
        <dbReference type="Proteomes" id="UP000813461"/>
    </source>
</evidence>
<dbReference type="EMBL" id="JAGMVJ010000006">
    <property type="protein sequence ID" value="KAH7089884.1"/>
    <property type="molecule type" value="Genomic_DNA"/>
</dbReference>
<proteinExistence type="inferred from homology"/>
<organism evidence="3 4">
    <name type="scientific">Paraphoma chrysanthemicola</name>
    <dbReference type="NCBI Taxonomy" id="798071"/>
    <lineage>
        <taxon>Eukaryota</taxon>
        <taxon>Fungi</taxon>
        <taxon>Dikarya</taxon>
        <taxon>Ascomycota</taxon>
        <taxon>Pezizomycotina</taxon>
        <taxon>Dothideomycetes</taxon>
        <taxon>Pleosporomycetidae</taxon>
        <taxon>Pleosporales</taxon>
        <taxon>Pleosporineae</taxon>
        <taxon>Phaeosphaeriaceae</taxon>
        <taxon>Paraphoma</taxon>
    </lineage>
</organism>
<dbReference type="OrthoDB" id="3223806at2759"/>
<dbReference type="Proteomes" id="UP000813461">
    <property type="component" value="Unassembled WGS sequence"/>
</dbReference>
<protein>
    <recommendedName>
        <fullName evidence="2">Peptidase C14 caspase domain-containing protein</fullName>
    </recommendedName>
</protein>
<dbReference type="PANTHER" id="PTHR48104">
    <property type="entry name" value="METACASPASE-4"/>
    <property type="match status" value="1"/>
</dbReference>
<name>A0A8K0W0G7_9PLEO</name>
<dbReference type="GO" id="GO:0004197">
    <property type="term" value="F:cysteine-type endopeptidase activity"/>
    <property type="evidence" value="ECO:0007669"/>
    <property type="project" value="InterPro"/>
</dbReference>
<dbReference type="Gene3D" id="3.40.50.1460">
    <property type="match status" value="1"/>
</dbReference>
<dbReference type="GO" id="GO:0006508">
    <property type="term" value="P:proteolysis"/>
    <property type="evidence" value="ECO:0007669"/>
    <property type="project" value="InterPro"/>
</dbReference>
<comment type="similarity">
    <text evidence="1">Belongs to the peptidase C14B family.</text>
</comment>
<sequence>MATRFAVLIGINAYAESPLKGCVRDVVEVEKRLKKMAEPVHISIFTADLDDFPDPAGLIPVTERTPTFGHVVSCFRRVATLAKPGDLVYIHYSGHGTTIERDHRLSDVGTQDLALVLLEPTAATGMRYLPGLELASMMKVMVDNGLMVTLVLDCCFSGGVVRNDPMIRYIEYDPAVETTYTSDSQRYLGLKSAYHPTTARAAFLLPDWIINPHGYTILTACGPNEVAKELVLNKSGDRHGTLSYFLLRVFAKLGGVGGRQHQIYQHLRARFQELRTKGVNKQTPMFFGNRTLCFFGLESMQIQSHSIPCIRGTNGRIHLEAGKAHGVSKGDEYVVCSLEAATSASTSEQEPIIVKVDEIDELSSTIEVVGAVPSSIETGWMAEVSSSLALRQFPVRLRQGFTSTDTWPTALRSQRSLNIQNHDDTASENPYSLQLLTNDNEHLEIQDSNKGTLAVFLNVAPLPEEEVEQRVIETVTHLVKFQLVRSLANTSTIDTKNLFDNSFSIRIINRKDEVFRPGCLHTQPHYSDCVHRECAINVNEGEKLCLQVENQHKSDGFPIYLHLYSMGHCWEIEIMLRSNHEVILPRDMTRGFTGKWQKNIKLSISTDARKTGLPYCEDIIKVFVTSRPTSFASLELPELLGVLERKFETTTRGSDYVESTDVWAALNFRIHTRLR</sequence>
<accession>A0A8K0W0G7</accession>
<keyword evidence="4" id="KW-1185">Reference proteome</keyword>